<evidence type="ECO:0000313" key="3">
    <source>
        <dbReference type="EMBL" id="TQL91119.1"/>
    </source>
</evidence>
<dbReference type="Pfam" id="PF05368">
    <property type="entry name" value="NmrA"/>
    <property type="match status" value="1"/>
</dbReference>
<dbReference type="InterPro" id="IPR036291">
    <property type="entry name" value="NAD(P)-bd_dom_sf"/>
</dbReference>
<organism evidence="3 4">
    <name type="scientific">Pseudonocardia kunmingensis</name>
    <dbReference type="NCBI Taxonomy" id="630975"/>
    <lineage>
        <taxon>Bacteria</taxon>
        <taxon>Bacillati</taxon>
        <taxon>Actinomycetota</taxon>
        <taxon>Actinomycetes</taxon>
        <taxon>Pseudonocardiales</taxon>
        <taxon>Pseudonocardiaceae</taxon>
        <taxon>Pseudonocardia</taxon>
    </lineage>
</organism>
<reference evidence="3 4" key="1">
    <citation type="submission" date="2019-06" db="EMBL/GenBank/DDBJ databases">
        <title>Sequencing the genomes of 1000 actinobacteria strains.</title>
        <authorList>
            <person name="Klenk H.-P."/>
        </authorList>
    </citation>
    <scope>NUCLEOTIDE SEQUENCE [LARGE SCALE GENOMIC DNA]</scope>
    <source>
        <strain evidence="3 4">DSM 45301</strain>
    </source>
</reference>
<accession>A0A543C219</accession>
<dbReference type="PANTHER" id="PTHR43162">
    <property type="match status" value="1"/>
</dbReference>
<keyword evidence="4" id="KW-1185">Reference proteome</keyword>
<feature type="domain" description="NmrA-like" evidence="2">
    <location>
        <begin position="6"/>
        <end position="176"/>
    </location>
</feature>
<dbReference type="AlphaFoldDB" id="A0A543C219"/>
<dbReference type="SUPFAM" id="SSF51735">
    <property type="entry name" value="NAD(P)-binding Rossmann-fold domains"/>
    <property type="match status" value="1"/>
</dbReference>
<dbReference type="RefSeq" id="WP_142065503.1">
    <property type="nucleotide sequence ID" value="NZ_VFPA01000010.1"/>
</dbReference>
<dbReference type="PANTHER" id="PTHR43162:SF1">
    <property type="entry name" value="PRESTALK A DIFFERENTIATION PROTEIN A"/>
    <property type="match status" value="1"/>
</dbReference>
<gene>
    <name evidence="3" type="ORF">FB558_8668</name>
</gene>
<sequence>MSRGPVVVTGATGTVGRFVVDELVAQGGAVRAASRTPRSAARVEDVRFSFTDPATWGAAFDGASGLFLVRPPRVGNVRRDLLPAVEAARSAGVRQVVFLSVLGAEHNPLLPHRVVERWLDDSGMEVTHVRAGNFMQNLVTVHAADIRERDRLVVPAGDARMSYVDARDVGALAARCLAGGGHGGRAHTRPPVRRRPPRGLEPLTRSHTDSCAATPTAVGVRGQMSVCEGPAQPRACATCSTAEWASARTQPLRQVMRGR</sequence>
<dbReference type="Proteomes" id="UP000315677">
    <property type="component" value="Unassembled WGS sequence"/>
</dbReference>
<feature type="region of interest" description="Disordered" evidence="1">
    <location>
        <begin position="180"/>
        <end position="209"/>
    </location>
</feature>
<evidence type="ECO:0000313" key="4">
    <source>
        <dbReference type="Proteomes" id="UP000315677"/>
    </source>
</evidence>
<dbReference type="OrthoDB" id="5180065at2"/>
<dbReference type="Gene3D" id="3.40.50.720">
    <property type="entry name" value="NAD(P)-binding Rossmann-like Domain"/>
    <property type="match status" value="1"/>
</dbReference>
<dbReference type="EMBL" id="VFPA01000010">
    <property type="protein sequence ID" value="TQL91119.1"/>
    <property type="molecule type" value="Genomic_DNA"/>
</dbReference>
<dbReference type="InterPro" id="IPR008030">
    <property type="entry name" value="NmrA-like"/>
</dbReference>
<proteinExistence type="predicted"/>
<evidence type="ECO:0000259" key="2">
    <source>
        <dbReference type="Pfam" id="PF05368"/>
    </source>
</evidence>
<feature type="compositionally biased region" description="Basic residues" evidence="1">
    <location>
        <begin position="184"/>
        <end position="197"/>
    </location>
</feature>
<protein>
    <submittedName>
        <fullName evidence="3">Uncharacterized protein YbjT (DUF2867 family)</fullName>
    </submittedName>
</protein>
<comment type="caution">
    <text evidence="3">The sequence shown here is derived from an EMBL/GenBank/DDBJ whole genome shotgun (WGS) entry which is preliminary data.</text>
</comment>
<name>A0A543C219_9PSEU</name>
<dbReference type="InterPro" id="IPR051604">
    <property type="entry name" value="Ergot_Alk_Oxidoreductase"/>
</dbReference>
<evidence type="ECO:0000256" key="1">
    <source>
        <dbReference type="SAM" id="MobiDB-lite"/>
    </source>
</evidence>